<evidence type="ECO:0000313" key="2">
    <source>
        <dbReference type="Proteomes" id="UP000632222"/>
    </source>
</evidence>
<organism evidence="1 2">
    <name type="scientific">Deinococcus roseus</name>
    <dbReference type="NCBI Taxonomy" id="392414"/>
    <lineage>
        <taxon>Bacteria</taxon>
        <taxon>Thermotogati</taxon>
        <taxon>Deinococcota</taxon>
        <taxon>Deinococci</taxon>
        <taxon>Deinococcales</taxon>
        <taxon>Deinococcaceae</taxon>
        <taxon>Deinococcus</taxon>
    </lineage>
</organism>
<dbReference type="Proteomes" id="UP000632222">
    <property type="component" value="Unassembled WGS sequence"/>
</dbReference>
<evidence type="ECO:0000313" key="1">
    <source>
        <dbReference type="EMBL" id="GGJ29822.1"/>
    </source>
</evidence>
<reference evidence="2" key="1">
    <citation type="journal article" date="2019" name="Int. J. Syst. Evol. Microbiol.">
        <title>The Global Catalogue of Microorganisms (GCM) 10K type strain sequencing project: providing services to taxonomists for standard genome sequencing and annotation.</title>
        <authorList>
            <consortium name="The Broad Institute Genomics Platform"/>
            <consortium name="The Broad Institute Genome Sequencing Center for Infectious Disease"/>
            <person name="Wu L."/>
            <person name="Ma J."/>
        </authorList>
    </citation>
    <scope>NUCLEOTIDE SEQUENCE [LARGE SCALE GENOMIC DNA]</scope>
    <source>
        <strain evidence="2">JCM 14370</strain>
    </source>
</reference>
<keyword evidence="2" id="KW-1185">Reference proteome</keyword>
<accession>A0ABQ2CX75</accession>
<dbReference type="EMBL" id="BMOD01000004">
    <property type="protein sequence ID" value="GGJ29822.1"/>
    <property type="molecule type" value="Genomic_DNA"/>
</dbReference>
<name>A0ABQ2CX75_9DEIO</name>
<gene>
    <name evidence="1" type="ORF">GCM10008938_14840</name>
</gene>
<comment type="caution">
    <text evidence="1">The sequence shown here is derived from an EMBL/GenBank/DDBJ whole genome shotgun (WGS) entry which is preliminary data.</text>
</comment>
<proteinExistence type="predicted"/>
<protein>
    <submittedName>
        <fullName evidence="1">Uncharacterized protein</fullName>
    </submittedName>
</protein>
<sequence length="150" mass="16687">MHSSFAETTVVQEEKRFVIPFYAAPALSPQMPELVVYVKEHTLKKPQSLQLITLDLPDGTRLKYPLGNQNSWQKISENSRCVTSNQSITVTLFPRKESARHSAVGYTVSCEDLKNHLLLSFAQSASGGLTVKQTAKPTEAMKKASLLKRP</sequence>